<proteinExistence type="predicted"/>
<dbReference type="EMBL" id="QEKK01000006">
    <property type="protein sequence ID" value="PVY48720.1"/>
    <property type="molecule type" value="Genomic_DNA"/>
</dbReference>
<dbReference type="AlphaFoldDB" id="A0A2U1BJ89"/>
<dbReference type="InterPro" id="IPR035093">
    <property type="entry name" value="RelE/ParE_toxin_dom_sf"/>
</dbReference>
<keyword evidence="1" id="KW-1277">Toxin-antitoxin system</keyword>
<dbReference type="Gene3D" id="3.30.2310.20">
    <property type="entry name" value="RelE-like"/>
    <property type="match status" value="1"/>
</dbReference>
<evidence type="ECO:0000313" key="2">
    <source>
        <dbReference type="EMBL" id="PVY48720.1"/>
    </source>
</evidence>
<dbReference type="Pfam" id="PF05016">
    <property type="entry name" value="ParE_toxin"/>
    <property type="match status" value="1"/>
</dbReference>
<organism evidence="2 3">
    <name type="scientific">Intestinimonas butyriciproducens</name>
    <dbReference type="NCBI Taxonomy" id="1297617"/>
    <lineage>
        <taxon>Bacteria</taxon>
        <taxon>Bacillati</taxon>
        <taxon>Bacillota</taxon>
        <taxon>Clostridia</taxon>
        <taxon>Eubacteriales</taxon>
        <taxon>Intestinimonas</taxon>
    </lineage>
</organism>
<evidence type="ECO:0000256" key="1">
    <source>
        <dbReference type="ARBA" id="ARBA00022649"/>
    </source>
</evidence>
<dbReference type="Proteomes" id="UP000245778">
    <property type="component" value="Unassembled WGS sequence"/>
</dbReference>
<protein>
    <submittedName>
        <fullName evidence="2">Addiction module RelE/StbE family toxin</fullName>
    </submittedName>
</protein>
<dbReference type="InterPro" id="IPR007712">
    <property type="entry name" value="RelE/ParE_toxin"/>
</dbReference>
<dbReference type="OrthoDB" id="9806083at2"/>
<reference evidence="2 3" key="1">
    <citation type="submission" date="2018-04" db="EMBL/GenBank/DDBJ databases">
        <title>Genomic Encyclopedia of Type Strains, Phase IV (KMG-IV): sequencing the most valuable type-strain genomes for metagenomic binning, comparative biology and taxonomic classification.</title>
        <authorList>
            <person name="Goeker M."/>
        </authorList>
    </citation>
    <scope>NUCLEOTIDE SEQUENCE [LARGE SCALE GENOMIC DNA]</scope>
    <source>
        <strain evidence="2 3">DSM 26588</strain>
    </source>
</reference>
<evidence type="ECO:0000313" key="3">
    <source>
        <dbReference type="Proteomes" id="UP000245778"/>
    </source>
</evidence>
<gene>
    <name evidence="2" type="ORF">C7373_106229</name>
</gene>
<dbReference type="NCBIfam" id="TIGR02385">
    <property type="entry name" value="RelE_StbE"/>
    <property type="match status" value="1"/>
</dbReference>
<sequence length="112" mass="12768">MNNLYLSPEAQDDLSEIKAYIAEDLENPQAALSTVTKITKTIRMLQEHALIGVPLSAIADVNSDYRYLISGSYMIFYRVTGKDVFIDRVLYGRRDYLRILFGDIAEDEISQL</sequence>
<dbReference type="GeneID" id="93228527"/>
<name>A0A2U1BJ89_9FIRM</name>
<dbReference type="RefSeq" id="WP_075704303.1">
    <property type="nucleotide sequence ID" value="NZ_CAMREZ010000014.1"/>
</dbReference>
<accession>A0A2U1BJ89</accession>
<comment type="caution">
    <text evidence="2">The sequence shown here is derived from an EMBL/GenBank/DDBJ whole genome shotgun (WGS) entry which is preliminary data.</text>
</comment>